<dbReference type="Gene3D" id="3.40.630.30">
    <property type="match status" value="1"/>
</dbReference>
<dbReference type="SUPFAM" id="SSF55729">
    <property type="entry name" value="Acyl-CoA N-acyltransferases (Nat)"/>
    <property type="match status" value="1"/>
</dbReference>
<reference evidence="2" key="1">
    <citation type="submission" date="2018-08" db="EMBL/GenBank/DDBJ databases">
        <authorList>
            <person name="Jin W."/>
            <person name="Wang H."/>
            <person name="Yang Y."/>
            <person name="Li M."/>
            <person name="Liu J."/>
        </authorList>
    </citation>
    <scope>NUCLEOTIDE SEQUENCE</scope>
    <source>
        <strain evidence="2">AESS21</strain>
    </source>
</reference>
<organism evidence="2 3">
    <name type="scientific">Roseibium polysiphoniae</name>
    <dbReference type="NCBI Taxonomy" id="2571221"/>
    <lineage>
        <taxon>Bacteria</taxon>
        <taxon>Pseudomonadati</taxon>
        <taxon>Pseudomonadota</taxon>
        <taxon>Alphaproteobacteria</taxon>
        <taxon>Hyphomicrobiales</taxon>
        <taxon>Stappiaceae</taxon>
        <taxon>Roseibium</taxon>
    </lineage>
</organism>
<gene>
    <name evidence="2" type="ORF">DYI23_00320</name>
</gene>
<evidence type="ECO:0000259" key="1">
    <source>
        <dbReference type="PROSITE" id="PS51186"/>
    </source>
</evidence>
<reference evidence="2" key="2">
    <citation type="journal article" date="2021" name="Microorganisms">
        <title>Bacterial Dimethylsulfoniopropionate Biosynthesis in the East China Sea.</title>
        <authorList>
            <person name="Liu J."/>
            <person name="Zhang Y."/>
            <person name="Liu J."/>
            <person name="Zhong H."/>
            <person name="Williams B.T."/>
            <person name="Zheng Y."/>
            <person name="Curson A.R.J."/>
            <person name="Sun C."/>
            <person name="Sun H."/>
            <person name="Song D."/>
            <person name="Wagner Mackenzie B."/>
            <person name="Bermejo Martinez A."/>
            <person name="Todd J.D."/>
            <person name="Zhang X.H."/>
        </authorList>
    </citation>
    <scope>NUCLEOTIDE SEQUENCE</scope>
    <source>
        <strain evidence="2">AESS21</strain>
    </source>
</reference>
<comment type="caution">
    <text evidence="2">The sequence shown here is derived from an EMBL/GenBank/DDBJ whole genome shotgun (WGS) entry which is preliminary data.</text>
</comment>
<accession>A0A944C9B3</accession>
<dbReference type="RefSeq" id="WP_213214425.1">
    <property type="nucleotide sequence ID" value="NZ_QTKU01000001.1"/>
</dbReference>
<dbReference type="Pfam" id="PF13508">
    <property type="entry name" value="Acetyltransf_7"/>
    <property type="match status" value="1"/>
</dbReference>
<proteinExistence type="predicted"/>
<dbReference type="AlphaFoldDB" id="A0A944C9B3"/>
<dbReference type="PROSITE" id="PS51186">
    <property type="entry name" value="GNAT"/>
    <property type="match status" value="1"/>
</dbReference>
<dbReference type="CDD" id="cd04301">
    <property type="entry name" value="NAT_SF"/>
    <property type="match status" value="1"/>
</dbReference>
<dbReference type="Proteomes" id="UP000705379">
    <property type="component" value="Unassembled WGS sequence"/>
</dbReference>
<name>A0A944C9B3_9HYPH</name>
<dbReference type="GO" id="GO:0016747">
    <property type="term" value="F:acyltransferase activity, transferring groups other than amino-acyl groups"/>
    <property type="evidence" value="ECO:0007669"/>
    <property type="project" value="InterPro"/>
</dbReference>
<dbReference type="InterPro" id="IPR000182">
    <property type="entry name" value="GNAT_dom"/>
</dbReference>
<dbReference type="EMBL" id="QTKU01000001">
    <property type="protein sequence ID" value="MBS8258647.1"/>
    <property type="molecule type" value="Genomic_DNA"/>
</dbReference>
<sequence length="183" mass="19609">MIDIVDEAPAHVGAREVLLDLSFGPDRFAKTSERLREGRLPAFAYSALDQAGALVGTVRLWNVADETGRNALLLGPLAVETRCRSQKVGERLMRHATNQAAMAGFGAIILVGDHVYYQRFGFNPGLIDNLTLPGPVERERFLALELKAGHLAGFAGCLLPTGAADLAQQVGVPLTLDVFETAA</sequence>
<evidence type="ECO:0000313" key="2">
    <source>
        <dbReference type="EMBL" id="MBS8258647.1"/>
    </source>
</evidence>
<protein>
    <submittedName>
        <fullName evidence="2">N-acetyltransferase</fullName>
    </submittedName>
</protein>
<dbReference type="InterPro" id="IPR016181">
    <property type="entry name" value="Acyl_CoA_acyltransferase"/>
</dbReference>
<feature type="domain" description="N-acetyltransferase" evidence="1">
    <location>
        <begin position="2"/>
        <end position="143"/>
    </location>
</feature>
<evidence type="ECO:0000313" key="3">
    <source>
        <dbReference type="Proteomes" id="UP000705379"/>
    </source>
</evidence>